<gene>
    <name evidence="4" type="ORF">I215_05527</name>
</gene>
<proteinExistence type="inferred from homology"/>
<dbReference type="Gene3D" id="3.90.79.10">
    <property type="entry name" value="Nucleoside Triphosphate Pyrophosphohydrolase"/>
    <property type="match status" value="1"/>
</dbReference>
<organism evidence="4 5">
    <name type="scientific">Galbibacter marinus</name>
    <dbReference type="NCBI Taxonomy" id="555500"/>
    <lineage>
        <taxon>Bacteria</taxon>
        <taxon>Pseudomonadati</taxon>
        <taxon>Bacteroidota</taxon>
        <taxon>Flavobacteriia</taxon>
        <taxon>Flavobacteriales</taxon>
        <taxon>Flavobacteriaceae</taxon>
        <taxon>Galbibacter</taxon>
    </lineage>
</organism>
<dbReference type="GO" id="GO:0016787">
    <property type="term" value="F:hydrolase activity"/>
    <property type="evidence" value="ECO:0007669"/>
    <property type="project" value="UniProtKB-KW"/>
</dbReference>
<dbReference type="PANTHER" id="PTHR43736">
    <property type="entry name" value="ADP-RIBOSE PYROPHOSPHATASE"/>
    <property type="match status" value="1"/>
</dbReference>
<feature type="domain" description="Nudix hydrolase" evidence="3">
    <location>
        <begin position="70"/>
        <end position="196"/>
    </location>
</feature>
<evidence type="ECO:0000259" key="3">
    <source>
        <dbReference type="PROSITE" id="PS51462"/>
    </source>
</evidence>
<keyword evidence="1 2" id="KW-0378">Hydrolase</keyword>
<dbReference type="CDD" id="cd03673">
    <property type="entry name" value="NUDIX_Ap6A_hydrolase"/>
    <property type="match status" value="1"/>
</dbReference>
<dbReference type="Pfam" id="PF00293">
    <property type="entry name" value="NUDIX"/>
    <property type="match status" value="1"/>
</dbReference>
<dbReference type="AlphaFoldDB" id="K2PW02"/>
<keyword evidence="5" id="KW-1185">Reference proteome</keyword>
<comment type="similarity">
    <text evidence="2">Belongs to the Nudix hydrolase family.</text>
</comment>
<dbReference type="InterPro" id="IPR020084">
    <property type="entry name" value="NUDIX_hydrolase_CS"/>
</dbReference>
<dbReference type="Proteomes" id="UP000007364">
    <property type="component" value="Unassembled WGS sequence"/>
</dbReference>
<comment type="caution">
    <text evidence="4">The sequence shown here is derived from an EMBL/GenBank/DDBJ whole genome shotgun (WGS) entry which is preliminary data.</text>
</comment>
<name>K2PW02_9FLAO</name>
<dbReference type="SUPFAM" id="SSF55811">
    <property type="entry name" value="Nudix"/>
    <property type="match status" value="1"/>
</dbReference>
<accession>K2PW02</accession>
<protein>
    <submittedName>
        <fullName evidence="4">Nudix hydrolase</fullName>
    </submittedName>
</protein>
<dbReference type="InterPro" id="IPR020476">
    <property type="entry name" value="Nudix_hydrolase"/>
</dbReference>
<dbReference type="InterPro" id="IPR000086">
    <property type="entry name" value="NUDIX_hydrolase_dom"/>
</dbReference>
<dbReference type="STRING" id="555500.I215_05527"/>
<sequence>MMQMYEVFVNEHRIILTNKISKEEGFKLFLLETVDIDDVITQLNKGKIKCAHIYYKDKSTLFKKFCKKVPLVVAAGGMVVNKNQDTLFIYRNDKWDLPKGKVDKGEAIEDAAIREVEEETGVKDLEIDALLKKTYHIFKRNGTYKLKETYWYSMHTAYQGKLVPQVDENIVLAEWRPKHQIPELLNNSYENIKALF</sequence>
<reference evidence="4 5" key="1">
    <citation type="journal article" date="2012" name="J. Bacteriol.">
        <title>Genome Sequence of Galbibacter marinum Type Strain ck-I2-15.</title>
        <authorList>
            <person name="Lai Q."/>
            <person name="Li C."/>
            <person name="Shao Z."/>
        </authorList>
    </citation>
    <scope>NUCLEOTIDE SEQUENCE [LARGE SCALE GENOMIC DNA]</scope>
    <source>
        <strain evidence="5">ck-I2-15</strain>
    </source>
</reference>
<evidence type="ECO:0000256" key="2">
    <source>
        <dbReference type="RuleBase" id="RU003476"/>
    </source>
</evidence>
<evidence type="ECO:0000256" key="1">
    <source>
        <dbReference type="ARBA" id="ARBA00022801"/>
    </source>
</evidence>
<dbReference type="PROSITE" id="PS51462">
    <property type="entry name" value="NUDIX"/>
    <property type="match status" value="1"/>
</dbReference>
<dbReference type="PROSITE" id="PS00893">
    <property type="entry name" value="NUDIX_BOX"/>
    <property type="match status" value="1"/>
</dbReference>
<dbReference type="eggNOG" id="COG0494">
    <property type="taxonomic scope" value="Bacteria"/>
</dbReference>
<evidence type="ECO:0000313" key="5">
    <source>
        <dbReference type="Proteomes" id="UP000007364"/>
    </source>
</evidence>
<dbReference type="PANTHER" id="PTHR43736:SF1">
    <property type="entry name" value="DIHYDRONEOPTERIN TRIPHOSPHATE DIPHOSPHATASE"/>
    <property type="match status" value="1"/>
</dbReference>
<dbReference type="PRINTS" id="PR00502">
    <property type="entry name" value="NUDIXFAMILY"/>
</dbReference>
<dbReference type="InterPro" id="IPR015797">
    <property type="entry name" value="NUDIX_hydrolase-like_dom_sf"/>
</dbReference>
<dbReference type="EMBL" id="AMSG01000005">
    <property type="protein sequence ID" value="EKF55669.1"/>
    <property type="molecule type" value="Genomic_DNA"/>
</dbReference>
<evidence type="ECO:0000313" key="4">
    <source>
        <dbReference type="EMBL" id="EKF55669.1"/>
    </source>
</evidence>
<dbReference type="PATRIC" id="fig|555500.3.peg.1141"/>